<protein>
    <submittedName>
        <fullName evidence="1">11706_t:CDS:1</fullName>
    </submittedName>
</protein>
<organism evidence="1 2">
    <name type="scientific">Acaulospora colombiana</name>
    <dbReference type="NCBI Taxonomy" id="27376"/>
    <lineage>
        <taxon>Eukaryota</taxon>
        <taxon>Fungi</taxon>
        <taxon>Fungi incertae sedis</taxon>
        <taxon>Mucoromycota</taxon>
        <taxon>Glomeromycotina</taxon>
        <taxon>Glomeromycetes</taxon>
        <taxon>Diversisporales</taxon>
        <taxon>Acaulosporaceae</taxon>
        <taxon>Acaulospora</taxon>
    </lineage>
</organism>
<name>A0ACA9LY10_9GLOM</name>
<evidence type="ECO:0000313" key="2">
    <source>
        <dbReference type="Proteomes" id="UP000789525"/>
    </source>
</evidence>
<comment type="caution">
    <text evidence="1">The sequence shown here is derived from an EMBL/GenBank/DDBJ whole genome shotgun (WGS) entry which is preliminary data.</text>
</comment>
<dbReference type="EMBL" id="CAJVPT010008771">
    <property type="protein sequence ID" value="CAG8555142.1"/>
    <property type="molecule type" value="Genomic_DNA"/>
</dbReference>
<reference evidence="1" key="1">
    <citation type="submission" date="2021-06" db="EMBL/GenBank/DDBJ databases">
        <authorList>
            <person name="Kallberg Y."/>
            <person name="Tangrot J."/>
            <person name="Rosling A."/>
        </authorList>
    </citation>
    <scope>NUCLEOTIDE SEQUENCE</scope>
    <source>
        <strain evidence="1">CL356</strain>
    </source>
</reference>
<proteinExistence type="predicted"/>
<sequence>MRIAEQRKKDVTGPKPKREEKQDIEDLKKTKTMQKSPGETFFDFSRYREKIKQKKLKKKNRLYEELEAKDFEKFQDSVKFGEVAQAPPQITAIPVNRGRNSQLSIYNDLQLMKEKNNLARQQMNPARKRLLEVEREKFVTHYRNMKRKNMSNES</sequence>
<keyword evidence="2" id="KW-1185">Reference proteome</keyword>
<accession>A0ACA9LY10</accession>
<evidence type="ECO:0000313" key="1">
    <source>
        <dbReference type="EMBL" id="CAG8555142.1"/>
    </source>
</evidence>
<dbReference type="Proteomes" id="UP000789525">
    <property type="component" value="Unassembled WGS sequence"/>
</dbReference>
<gene>
    <name evidence="1" type="ORF">ACOLOM_LOCUS5012</name>
</gene>